<evidence type="ECO:0000259" key="4">
    <source>
        <dbReference type="PROSITE" id="PS50160"/>
    </source>
</evidence>
<dbReference type="RefSeq" id="WP_322443940.1">
    <property type="nucleotide sequence ID" value="NZ_JAXOTQ010000077.1"/>
</dbReference>
<reference evidence="5 6" key="1">
    <citation type="submission" date="2023-12" db="EMBL/GenBank/DDBJ databases">
        <title>Micromonospora sp. nov., isolated from Atacama Desert.</title>
        <authorList>
            <person name="Carro L."/>
            <person name="Golinska P."/>
            <person name="Klenk H.-P."/>
            <person name="Goodfellow M."/>
        </authorList>
    </citation>
    <scope>NUCLEOTIDE SEQUENCE [LARGE SCALE GENOMIC DNA]</scope>
    <source>
        <strain evidence="5 6">4G53</strain>
    </source>
</reference>
<dbReference type="CDD" id="cd07905">
    <property type="entry name" value="Adenylation_DNA_ligase_LigC"/>
    <property type="match status" value="1"/>
</dbReference>
<evidence type="ECO:0000256" key="2">
    <source>
        <dbReference type="ARBA" id="ARBA00022598"/>
    </source>
</evidence>
<dbReference type="EMBL" id="JAXOTQ010000077">
    <property type="protein sequence ID" value="MDZ5494476.1"/>
    <property type="molecule type" value="Genomic_DNA"/>
</dbReference>
<comment type="catalytic activity">
    <reaction evidence="3">
        <text>ATP + (deoxyribonucleotide)n-3'-hydroxyl + 5'-phospho-(deoxyribonucleotide)m = (deoxyribonucleotide)n+m + AMP + diphosphate.</text>
        <dbReference type="EC" id="6.5.1.1"/>
    </reaction>
</comment>
<dbReference type="InterPro" id="IPR012310">
    <property type="entry name" value="DNA_ligase_ATP-dep_cent"/>
</dbReference>
<dbReference type="InterPro" id="IPR050191">
    <property type="entry name" value="ATP-dep_DNA_ligase"/>
</dbReference>
<dbReference type="InterPro" id="IPR012340">
    <property type="entry name" value="NA-bd_OB-fold"/>
</dbReference>
<dbReference type="InterPro" id="IPR044119">
    <property type="entry name" value="Adenylation_LigC-like"/>
</dbReference>
<evidence type="ECO:0000256" key="3">
    <source>
        <dbReference type="ARBA" id="ARBA00034003"/>
    </source>
</evidence>
<dbReference type="PANTHER" id="PTHR45674:SF4">
    <property type="entry name" value="DNA LIGASE 1"/>
    <property type="match status" value="1"/>
</dbReference>
<dbReference type="PANTHER" id="PTHR45674">
    <property type="entry name" value="DNA LIGASE 1/3 FAMILY MEMBER"/>
    <property type="match status" value="1"/>
</dbReference>
<dbReference type="Pfam" id="PF01068">
    <property type="entry name" value="DNA_ligase_A_M"/>
    <property type="match status" value="1"/>
</dbReference>
<accession>A0ABU5JPK5</accession>
<evidence type="ECO:0000313" key="5">
    <source>
        <dbReference type="EMBL" id="MDZ5494476.1"/>
    </source>
</evidence>
<gene>
    <name evidence="5" type="ORF">U2F25_34380</name>
</gene>
<dbReference type="PROSITE" id="PS50160">
    <property type="entry name" value="DNA_LIGASE_A3"/>
    <property type="match status" value="1"/>
</dbReference>
<name>A0ABU5JPK5_9ACTN</name>
<organism evidence="5 6">
    <name type="scientific">Micromonospora sicca</name>
    <dbReference type="NCBI Taxonomy" id="2202420"/>
    <lineage>
        <taxon>Bacteria</taxon>
        <taxon>Bacillati</taxon>
        <taxon>Actinomycetota</taxon>
        <taxon>Actinomycetes</taxon>
        <taxon>Micromonosporales</taxon>
        <taxon>Micromonosporaceae</taxon>
        <taxon>Micromonospora</taxon>
    </lineage>
</organism>
<feature type="domain" description="ATP-dependent DNA ligase family profile" evidence="4">
    <location>
        <begin position="95"/>
        <end position="226"/>
    </location>
</feature>
<dbReference type="Proteomes" id="UP001290101">
    <property type="component" value="Unassembled WGS sequence"/>
</dbReference>
<dbReference type="Gene3D" id="2.40.50.140">
    <property type="entry name" value="Nucleic acid-binding proteins"/>
    <property type="match status" value="1"/>
</dbReference>
<dbReference type="Gene3D" id="3.30.470.30">
    <property type="entry name" value="DNA ligase/mRNA capping enzyme"/>
    <property type="match status" value="1"/>
</dbReference>
<protein>
    <submittedName>
        <fullName evidence="5">ATP-dependent DNA ligase</fullName>
    </submittedName>
</protein>
<keyword evidence="2 5" id="KW-0436">Ligase</keyword>
<dbReference type="SUPFAM" id="SSF56091">
    <property type="entry name" value="DNA ligase/mRNA capping enzyme, catalytic domain"/>
    <property type="match status" value="1"/>
</dbReference>
<dbReference type="InterPro" id="IPR016059">
    <property type="entry name" value="DNA_ligase_ATP-dep_CS"/>
</dbReference>
<dbReference type="GO" id="GO:0016874">
    <property type="term" value="F:ligase activity"/>
    <property type="evidence" value="ECO:0007669"/>
    <property type="project" value="UniProtKB-KW"/>
</dbReference>
<keyword evidence="6" id="KW-1185">Reference proteome</keyword>
<proteinExistence type="inferred from homology"/>
<evidence type="ECO:0000256" key="1">
    <source>
        <dbReference type="ARBA" id="ARBA00007572"/>
    </source>
</evidence>
<comment type="caution">
    <text evidence="5">The sequence shown here is derived from an EMBL/GenBank/DDBJ whole genome shotgun (WGS) entry which is preliminary data.</text>
</comment>
<evidence type="ECO:0000313" key="6">
    <source>
        <dbReference type="Proteomes" id="UP001290101"/>
    </source>
</evidence>
<comment type="similarity">
    <text evidence="1">Belongs to the ATP-dependent DNA ligase family.</text>
</comment>
<dbReference type="PROSITE" id="PS00697">
    <property type="entry name" value="DNA_LIGASE_A1"/>
    <property type="match status" value="1"/>
</dbReference>
<sequence length="323" mass="35797">MLAKSVAAVPAGQALAYEPKWDGWRAIAFRHDDGVYLQSRAGRDLGTYFPDVIAAVARAVAPGVVLDGELVVWEGDRTDFSLLQRRVTAGAQREALARRHPAHYVVFDLLNAPPGLPLLDKPLAERRALLASLLTDAPAQLTLSPQTTDVGQATEWLHTWTAAGIEGLMIKQLGGRYEPGRRTWQKYRAYHTTEAIIGGVNPNLGNPEILLLGRLDEHGRLRYTGRTHSLRPAQRGELANLLTPYPTAPSGPAHPWPQPLPASWTGQLDRPQPLPYTPVVPAIVAEIDVDTAYEHHRWRHLVRYRRPRLDLAIGDVPPLDSRF</sequence>